<dbReference type="AlphaFoldDB" id="A0AAX4J2A7"/>
<accession>A0AAX4J2A7</accession>
<dbReference type="EMBL" id="CP137314">
    <property type="protein sequence ID" value="WQF89560.1"/>
    <property type="molecule type" value="Genomic_DNA"/>
</dbReference>
<dbReference type="RefSeq" id="XP_062786781.1">
    <property type="nucleotide sequence ID" value="XM_062930730.1"/>
</dbReference>
<sequence>MPRPTPSPQWTCQTSGTTRGRTVIARSHEPWNPVGIPNGICLPDCQLSISPLQPRSANNQRLMAESIASANMLRTDSTCICKNNQDRSKH</sequence>
<organism evidence="1 2">
    <name type="scientific">Colletotrichum destructivum</name>
    <dbReference type="NCBI Taxonomy" id="34406"/>
    <lineage>
        <taxon>Eukaryota</taxon>
        <taxon>Fungi</taxon>
        <taxon>Dikarya</taxon>
        <taxon>Ascomycota</taxon>
        <taxon>Pezizomycotina</taxon>
        <taxon>Sordariomycetes</taxon>
        <taxon>Hypocreomycetidae</taxon>
        <taxon>Glomerellales</taxon>
        <taxon>Glomerellaceae</taxon>
        <taxon>Colletotrichum</taxon>
        <taxon>Colletotrichum destructivum species complex</taxon>
    </lineage>
</organism>
<evidence type="ECO:0000313" key="1">
    <source>
        <dbReference type="EMBL" id="WQF89560.1"/>
    </source>
</evidence>
<gene>
    <name evidence="1" type="ORF">CDEST_14574</name>
</gene>
<protein>
    <submittedName>
        <fullName evidence="1">Uncharacterized protein</fullName>
    </submittedName>
</protein>
<dbReference type="Proteomes" id="UP001322277">
    <property type="component" value="Chromosome 10"/>
</dbReference>
<dbReference type="KEGG" id="cdet:87951074"/>
<dbReference type="GeneID" id="87951074"/>
<proteinExistence type="predicted"/>
<reference evidence="2" key="1">
    <citation type="journal article" date="2023" name="bioRxiv">
        <title>Complete genome of the Medicago anthracnose fungus, Colletotrichum destructivum, reveals a mini-chromosome-like region within a core chromosome.</title>
        <authorList>
            <person name="Lapalu N."/>
            <person name="Simon A."/>
            <person name="Lu A."/>
            <person name="Plaumann P.-L."/>
            <person name="Amselem J."/>
            <person name="Pigne S."/>
            <person name="Auger A."/>
            <person name="Koch C."/>
            <person name="Dallery J.-F."/>
            <person name="O'Connell R.J."/>
        </authorList>
    </citation>
    <scope>NUCLEOTIDE SEQUENCE [LARGE SCALE GENOMIC DNA]</scope>
    <source>
        <strain evidence="2">CBS 520.97</strain>
    </source>
</reference>
<name>A0AAX4J2A7_9PEZI</name>
<evidence type="ECO:0000313" key="2">
    <source>
        <dbReference type="Proteomes" id="UP001322277"/>
    </source>
</evidence>
<keyword evidence="2" id="KW-1185">Reference proteome</keyword>